<evidence type="ECO:0000313" key="2">
    <source>
        <dbReference type="Proteomes" id="UP001153555"/>
    </source>
</evidence>
<name>A0A9N7MMN1_STRHE</name>
<reference evidence="1" key="1">
    <citation type="submission" date="2019-12" db="EMBL/GenBank/DDBJ databases">
        <authorList>
            <person name="Scholes J."/>
        </authorList>
    </citation>
    <scope>NUCLEOTIDE SEQUENCE</scope>
</reference>
<dbReference type="Proteomes" id="UP001153555">
    <property type="component" value="Unassembled WGS sequence"/>
</dbReference>
<comment type="caution">
    <text evidence="1">The sequence shown here is derived from an EMBL/GenBank/DDBJ whole genome shotgun (WGS) entry which is preliminary data.</text>
</comment>
<accession>A0A9N7MMN1</accession>
<proteinExistence type="predicted"/>
<keyword evidence="2" id="KW-1185">Reference proteome</keyword>
<dbReference type="OrthoDB" id="1936908at2759"/>
<feature type="non-terminal residue" evidence="1">
    <location>
        <position position="1"/>
    </location>
</feature>
<sequence>TKAAPPSPTPNPRLSSYIFFHVIFFASDYVDLFNTQMPPRREPDHQEVPQATVVAQFRNYHPEKFSSQGDPRIVDEWVQGLEMIFEVMD</sequence>
<feature type="non-terminal residue" evidence="1">
    <location>
        <position position="89"/>
    </location>
</feature>
<gene>
    <name evidence="1" type="ORF">SHERM_10482</name>
</gene>
<dbReference type="EMBL" id="CACSLK010001473">
    <property type="protein sequence ID" value="CAA0807912.1"/>
    <property type="molecule type" value="Genomic_DNA"/>
</dbReference>
<dbReference type="AlphaFoldDB" id="A0A9N7MMN1"/>
<protein>
    <submittedName>
        <fullName evidence="1">Uncharacterized protein</fullName>
    </submittedName>
</protein>
<organism evidence="1 2">
    <name type="scientific">Striga hermonthica</name>
    <name type="common">Purple witchweed</name>
    <name type="synonym">Buchnera hermonthica</name>
    <dbReference type="NCBI Taxonomy" id="68872"/>
    <lineage>
        <taxon>Eukaryota</taxon>
        <taxon>Viridiplantae</taxon>
        <taxon>Streptophyta</taxon>
        <taxon>Embryophyta</taxon>
        <taxon>Tracheophyta</taxon>
        <taxon>Spermatophyta</taxon>
        <taxon>Magnoliopsida</taxon>
        <taxon>eudicotyledons</taxon>
        <taxon>Gunneridae</taxon>
        <taxon>Pentapetalae</taxon>
        <taxon>asterids</taxon>
        <taxon>lamiids</taxon>
        <taxon>Lamiales</taxon>
        <taxon>Orobanchaceae</taxon>
        <taxon>Buchnereae</taxon>
        <taxon>Striga</taxon>
    </lineage>
</organism>
<evidence type="ECO:0000313" key="1">
    <source>
        <dbReference type="EMBL" id="CAA0807912.1"/>
    </source>
</evidence>